<evidence type="ECO:0000256" key="3">
    <source>
        <dbReference type="ARBA" id="ARBA00004394"/>
    </source>
</evidence>
<evidence type="ECO:0000256" key="17">
    <source>
        <dbReference type="ARBA" id="ARBA00023329"/>
    </source>
</evidence>
<dbReference type="Pfam" id="PF09451">
    <property type="entry name" value="ATG27"/>
    <property type="match status" value="1"/>
</dbReference>
<evidence type="ECO:0000256" key="8">
    <source>
        <dbReference type="ARBA" id="ARBA00022692"/>
    </source>
</evidence>
<evidence type="ECO:0000256" key="1">
    <source>
        <dbReference type="ARBA" id="ARBA00004304"/>
    </source>
</evidence>
<dbReference type="PANTHER" id="PTHR15071">
    <property type="entry name" value="MANNOSE-6-PHOSPHATE RECEPTOR FAMILY MEMBER"/>
    <property type="match status" value="1"/>
</dbReference>
<dbReference type="SUPFAM" id="SSF50911">
    <property type="entry name" value="Mannose 6-phosphate receptor domain"/>
    <property type="match status" value="1"/>
</dbReference>
<keyword evidence="14" id="KW-0496">Mitochondrion</keyword>
<keyword evidence="11 18" id="KW-1133">Transmembrane helix</keyword>
<keyword evidence="9 19" id="KW-0732">Signal</keyword>
<evidence type="ECO:0000259" key="20">
    <source>
        <dbReference type="PROSITE" id="PS51914"/>
    </source>
</evidence>
<keyword evidence="8 18" id="KW-0812">Transmembrane</keyword>
<evidence type="ECO:0000256" key="5">
    <source>
        <dbReference type="ARBA" id="ARBA00005363"/>
    </source>
</evidence>
<keyword evidence="12" id="KW-0072">Autophagy</keyword>
<feature type="chain" id="PRO_5045632037" description="Autophagy-related protein 27" evidence="19">
    <location>
        <begin position="17"/>
        <end position="250"/>
    </location>
</feature>
<keyword evidence="22" id="KW-1185">Reference proteome</keyword>
<dbReference type="InterPro" id="IPR009011">
    <property type="entry name" value="Man6P_isomerase_rcpt-bd_dom_sf"/>
</dbReference>
<reference evidence="21" key="1">
    <citation type="journal article" date="2022" name="bioRxiv">
        <title>Genomics of Preaxostyla Flagellates Illuminates Evolutionary Transitions and the Path Towards Mitochondrial Loss.</title>
        <authorList>
            <person name="Novak L.V.F."/>
            <person name="Treitli S.C."/>
            <person name="Pyrih J."/>
            <person name="Halakuc P."/>
            <person name="Pipaliya S.V."/>
            <person name="Vacek V."/>
            <person name="Brzon O."/>
            <person name="Soukal P."/>
            <person name="Eme L."/>
            <person name="Dacks J.B."/>
            <person name="Karnkowska A."/>
            <person name="Elias M."/>
            <person name="Hampl V."/>
        </authorList>
    </citation>
    <scope>NUCLEOTIDE SEQUENCE</scope>
    <source>
        <strain evidence="21">RCP-MX</strain>
    </source>
</reference>
<name>A0ABQ8UKJ7_9EUKA</name>
<evidence type="ECO:0000256" key="12">
    <source>
        <dbReference type="ARBA" id="ARBA00023006"/>
    </source>
</evidence>
<evidence type="ECO:0000313" key="21">
    <source>
        <dbReference type="EMBL" id="KAJ4459731.1"/>
    </source>
</evidence>
<keyword evidence="7" id="KW-0813">Transport</keyword>
<dbReference type="PROSITE" id="PS51914">
    <property type="entry name" value="MRH"/>
    <property type="match status" value="1"/>
</dbReference>
<organism evidence="21 22">
    <name type="scientific">Paratrimastix pyriformis</name>
    <dbReference type="NCBI Taxonomy" id="342808"/>
    <lineage>
        <taxon>Eukaryota</taxon>
        <taxon>Metamonada</taxon>
        <taxon>Preaxostyla</taxon>
        <taxon>Paratrimastigidae</taxon>
        <taxon>Paratrimastix</taxon>
    </lineage>
</organism>
<proteinExistence type="inferred from homology"/>
<feature type="transmembrane region" description="Helical" evidence="18">
    <location>
        <begin position="178"/>
        <end position="200"/>
    </location>
</feature>
<evidence type="ECO:0000256" key="4">
    <source>
        <dbReference type="ARBA" id="ARBA00004472"/>
    </source>
</evidence>
<dbReference type="Gene3D" id="2.70.130.10">
    <property type="entry name" value="Mannose-6-phosphate receptor binding domain"/>
    <property type="match status" value="1"/>
</dbReference>
<comment type="similarity">
    <text evidence="5">Belongs to the ATG27 family.</text>
</comment>
<evidence type="ECO:0000256" key="9">
    <source>
        <dbReference type="ARBA" id="ARBA00022729"/>
    </source>
</evidence>
<feature type="signal peptide" evidence="19">
    <location>
        <begin position="1"/>
        <end position="16"/>
    </location>
</feature>
<keyword evidence="17" id="KW-0968">Cytoplasmic vesicle</keyword>
<feature type="domain" description="MRH" evidence="20">
    <location>
        <begin position="18"/>
        <end position="171"/>
    </location>
</feature>
<keyword evidence="15 18" id="KW-0472">Membrane</keyword>
<evidence type="ECO:0000256" key="7">
    <source>
        <dbReference type="ARBA" id="ARBA00022448"/>
    </source>
</evidence>
<keyword evidence="10" id="KW-0653">Protein transport</keyword>
<gene>
    <name evidence="21" type="ORF">PAPYR_4120</name>
</gene>
<evidence type="ECO:0000256" key="19">
    <source>
        <dbReference type="SAM" id="SignalP"/>
    </source>
</evidence>
<accession>A0ABQ8UKJ7</accession>
<evidence type="ECO:0000256" key="18">
    <source>
        <dbReference type="SAM" id="Phobius"/>
    </source>
</evidence>
<dbReference type="Proteomes" id="UP001141327">
    <property type="component" value="Unassembled WGS sequence"/>
</dbReference>
<evidence type="ECO:0000256" key="16">
    <source>
        <dbReference type="ARBA" id="ARBA00023157"/>
    </source>
</evidence>
<evidence type="ECO:0000256" key="14">
    <source>
        <dbReference type="ARBA" id="ARBA00023128"/>
    </source>
</evidence>
<sequence length="250" mass="27078">MKLFILALSLAALVVADSTCVFTAGGKTFDLTALKKNTGEAWDTIYSTGTDSWHFYFQPCGGNLDSTFTGKFQDCTDKAQLPAACIQIDRYGQCKRVAAATPADTFTTLTTEGNLNLTYGGGAYCMGAAHNRQIHIVLTCNQVAGEPTIREDPAGSCFYTVDWAHPAGCVVPSGGMSFGWIMIIIMLVCFVLYIVGGMAFMKFKKGATGKEIIPNSAFWFGLPGLCWDGMKFLFHLCTFCCRKQGYSSLA</sequence>
<evidence type="ECO:0000313" key="22">
    <source>
        <dbReference type="Proteomes" id="UP001141327"/>
    </source>
</evidence>
<dbReference type="InterPro" id="IPR018939">
    <property type="entry name" value="Autophagy-rel_prot_27"/>
</dbReference>
<evidence type="ECO:0000256" key="6">
    <source>
        <dbReference type="ARBA" id="ARBA00013776"/>
    </source>
</evidence>
<evidence type="ECO:0000256" key="15">
    <source>
        <dbReference type="ARBA" id="ARBA00023136"/>
    </source>
</evidence>
<dbReference type="PANTHER" id="PTHR15071:SF0">
    <property type="entry name" value="MANNOSE 6-PHOSPHATE RECEPTOR-LIKE PROTEIN 1"/>
    <property type="match status" value="1"/>
</dbReference>
<dbReference type="EMBL" id="JAPMOS010000017">
    <property type="protein sequence ID" value="KAJ4459731.1"/>
    <property type="molecule type" value="Genomic_DNA"/>
</dbReference>
<comment type="caution">
    <text evidence="21">The sequence shown here is derived from an EMBL/GenBank/DDBJ whole genome shotgun (WGS) entry which is preliminary data.</text>
</comment>
<keyword evidence="16" id="KW-1015">Disulfide bond</keyword>
<dbReference type="InterPro" id="IPR044865">
    <property type="entry name" value="MRH_dom"/>
</dbReference>
<evidence type="ECO:0000256" key="2">
    <source>
        <dbReference type="ARBA" id="ARBA00004358"/>
    </source>
</evidence>
<protein>
    <recommendedName>
        <fullName evidence="6">Autophagy-related protein 27</fullName>
    </recommendedName>
</protein>
<evidence type="ECO:0000256" key="13">
    <source>
        <dbReference type="ARBA" id="ARBA00023034"/>
    </source>
</evidence>
<keyword evidence="13" id="KW-0333">Golgi apparatus</keyword>
<evidence type="ECO:0000256" key="11">
    <source>
        <dbReference type="ARBA" id="ARBA00022989"/>
    </source>
</evidence>
<evidence type="ECO:0000256" key="10">
    <source>
        <dbReference type="ARBA" id="ARBA00022927"/>
    </source>
</evidence>
<comment type="subcellular location">
    <subcellularLocation>
        <location evidence="2">Cytoplasmic vesicle membrane</location>
        <topology evidence="2">Single-pass type I membrane protein</topology>
    </subcellularLocation>
    <subcellularLocation>
        <location evidence="3">Golgi apparatus membrane</location>
    </subcellularLocation>
    <subcellularLocation>
        <location evidence="1">Mitochondrion membrane</location>
        <topology evidence="1">Single-pass membrane protein</topology>
    </subcellularLocation>
    <subcellularLocation>
        <location evidence="4">Preautophagosomal structure membrane</location>
        <topology evidence="4">Single-pass type I membrane protein</topology>
    </subcellularLocation>
</comment>